<reference evidence="1" key="1">
    <citation type="submission" date="2021-08" db="EMBL/GenBank/DDBJ databases">
        <title>Comparative analyses of Brucepasteria parasyntrophica and Teretinema zuelzerae.</title>
        <authorList>
            <person name="Song Y."/>
            <person name="Brune A."/>
        </authorList>
    </citation>
    <scope>NUCLEOTIDE SEQUENCE</scope>
    <source>
        <strain evidence="1">DSM 1903</strain>
    </source>
</reference>
<name>A0AAE3EFG5_9SPIR</name>
<protein>
    <submittedName>
        <fullName evidence="1">Uncharacterized protein</fullName>
    </submittedName>
</protein>
<evidence type="ECO:0000313" key="2">
    <source>
        <dbReference type="Proteomes" id="UP001198163"/>
    </source>
</evidence>
<proteinExistence type="predicted"/>
<gene>
    <name evidence="1" type="ORF">K7J14_02990</name>
</gene>
<keyword evidence="2" id="KW-1185">Reference proteome</keyword>
<dbReference type="Proteomes" id="UP001198163">
    <property type="component" value="Unassembled WGS sequence"/>
</dbReference>
<organism evidence="1 2">
    <name type="scientific">Teretinema zuelzerae</name>
    <dbReference type="NCBI Taxonomy" id="156"/>
    <lineage>
        <taxon>Bacteria</taxon>
        <taxon>Pseudomonadati</taxon>
        <taxon>Spirochaetota</taxon>
        <taxon>Spirochaetia</taxon>
        <taxon>Spirochaetales</taxon>
        <taxon>Treponemataceae</taxon>
        <taxon>Teretinema</taxon>
    </lineage>
</organism>
<comment type="caution">
    <text evidence="1">The sequence shown here is derived from an EMBL/GenBank/DDBJ whole genome shotgun (WGS) entry which is preliminary data.</text>
</comment>
<dbReference type="EMBL" id="JAINWA010000001">
    <property type="protein sequence ID" value="MCD1653664.1"/>
    <property type="molecule type" value="Genomic_DNA"/>
</dbReference>
<sequence>MKKTRDRNSVAGFAGIRLVRIRRSRVLTHGHSSTVFTEALSSYLAIHSSFNLG</sequence>
<accession>A0AAE3EFG5</accession>
<dbReference type="RefSeq" id="WP_230752926.1">
    <property type="nucleotide sequence ID" value="NZ_JAINWA010000001.1"/>
</dbReference>
<evidence type="ECO:0000313" key="1">
    <source>
        <dbReference type="EMBL" id="MCD1653664.1"/>
    </source>
</evidence>
<dbReference type="AlphaFoldDB" id="A0AAE3EFG5"/>